<accession>A0A9W6N2K6</accession>
<proteinExistence type="predicted"/>
<dbReference type="EMBL" id="BSFK01000005">
    <property type="protein sequence ID" value="GLK76074.1"/>
    <property type="molecule type" value="Genomic_DNA"/>
</dbReference>
<dbReference type="AlphaFoldDB" id="A0A9W6N2K6"/>
<dbReference type="Pfam" id="PF07811">
    <property type="entry name" value="TadE"/>
    <property type="match status" value="1"/>
</dbReference>
<evidence type="ECO:0000313" key="3">
    <source>
        <dbReference type="Proteomes" id="UP001143364"/>
    </source>
</evidence>
<sequence length="190" mass="20447">MTTFSFFHCVSRFRAEERGATTIEFGFIAPILTLMLVGTLETGVMLAAQRQLEDAIFMAARVNKTGYADSGQTQAATVQAAMQRAASGLLDSTKITVTSRSYPSYDAIGEPFTDLNNNGVRDSDEPFTDVNGNGAYDADRGKAGSGSSSEIVVFTASYPWTIYTPLLGEVLGTKGIRTLSVQTIVKNEPY</sequence>
<evidence type="ECO:0000313" key="2">
    <source>
        <dbReference type="EMBL" id="GLK76074.1"/>
    </source>
</evidence>
<dbReference type="RefSeq" id="WP_271203996.1">
    <property type="nucleotide sequence ID" value="NZ_BSFK01000005.1"/>
</dbReference>
<comment type="caution">
    <text evidence="2">The sequence shown here is derived from an EMBL/GenBank/DDBJ whole genome shotgun (WGS) entry which is preliminary data.</text>
</comment>
<organism evidence="2 3">
    <name type="scientific">Methylopila jiangsuensis</name>
    <dbReference type="NCBI Taxonomy" id="586230"/>
    <lineage>
        <taxon>Bacteria</taxon>
        <taxon>Pseudomonadati</taxon>
        <taxon>Pseudomonadota</taxon>
        <taxon>Alphaproteobacteria</taxon>
        <taxon>Hyphomicrobiales</taxon>
        <taxon>Methylopilaceae</taxon>
        <taxon>Methylopila</taxon>
    </lineage>
</organism>
<name>A0A9W6N2K6_9HYPH</name>
<dbReference type="Proteomes" id="UP001143364">
    <property type="component" value="Unassembled WGS sequence"/>
</dbReference>
<reference evidence="2" key="1">
    <citation type="journal article" date="2014" name="Int. J. Syst. Evol. Microbiol.">
        <title>Complete genome sequence of Corynebacterium casei LMG S-19264T (=DSM 44701T), isolated from a smear-ripened cheese.</title>
        <authorList>
            <consortium name="US DOE Joint Genome Institute (JGI-PGF)"/>
            <person name="Walter F."/>
            <person name="Albersmeier A."/>
            <person name="Kalinowski J."/>
            <person name="Ruckert C."/>
        </authorList>
    </citation>
    <scope>NUCLEOTIDE SEQUENCE</scope>
    <source>
        <strain evidence="2">VKM B-2555</strain>
    </source>
</reference>
<dbReference type="InterPro" id="IPR012495">
    <property type="entry name" value="TadE-like_dom"/>
</dbReference>
<feature type="domain" description="TadE-like" evidence="1">
    <location>
        <begin position="19"/>
        <end position="61"/>
    </location>
</feature>
<gene>
    <name evidence="2" type="ORF">GCM10008171_13280</name>
</gene>
<reference evidence="2" key="2">
    <citation type="submission" date="2023-01" db="EMBL/GenBank/DDBJ databases">
        <authorList>
            <person name="Sun Q."/>
            <person name="Evtushenko L."/>
        </authorList>
    </citation>
    <scope>NUCLEOTIDE SEQUENCE</scope>
    <source>
        <strain evidence="2">VKM B-2555</strain>
    </source>
</reference>
<evidence type="ECO:0000259" key="1">
    <source>
        <dbReference type="Pfam" id="PF07811"/>
    </source>
</evidence>
<protein>
    <recommendedName>
        <fullName evidence="1">TadE-like domain-containing protein</fullName>
    </recommendedName>
</protein>
<keyword evidence="3" id="KW-1185">Reference proteome</keyword>